<dbReference type="Proteomes" id="UP000452235">
    <property type="component" value="Unassembled WGS sequence"/>
</dbReference>
<accession>A0A5M3ZCK4</accession>
<gene>
    <name evidence="2" type="ORF">ATEIFO6365_0013035500</name>
</gene>
<sequence length="210" mass="23034">MVLQHQVFFRLTDWVIAGGKNLVGIYVTHSHGDHHFGSLTLPKHFPHVKVWAARENVTKMENEQSPGRPGSVGKARSRTNPGCVCIGRSPVTDEFELEGGKVDSRETGTYRLRRDHGLMGSFGRSAGRRQFGLGLAAWKPTVVVGGGHSDPDCSFGPDAISETRMYLEDLNRTVEESQTAEEIYARVMGCYLSHLNPGSLWAGAVLSKAK</sequence>
<dbReference type="InterPro" id="IPR001279">
    <property type="entry name" value="Metallo-B-lactamas"/>
</dbReference>
<dbReference type="Pfam" id="PF00753">
    <property type="entry name" value="Lactamase_B"/>
    <property type="match status" value="1"/>
</dbReference>
<proteinExistence type="predicted"/>
<dbReference type="VEuPathDB" id="FungiDB:ATEG_09846"/>
<reference evidence="2 3" key="1">
    <citation type="submission" date="2020-01" db="EMBL/GenBank/DDBJ databases">
        <title>Aspergillus terreus IFO 6365 whole genome shotgun sequence.</title>
        <authorList>
            <person name="Kanamasa S."/>
            <person name="Takahashi H."/>
        </authorList>
    </citation>
    <scope>NUCLEOTIDE SEQUENCE [LARGE SCALE GENOMIC DNA]</scope>
    <source>
        <strain evidence="2 3">IFO 6365</strain>
    </source>
</reference>
<dbReference type="Gene3D" id="3.60.15.10">
    <property type="entry name" value="Ribonuclease Z/Hydroxyacylglutathione hydrolase-like"/>
    <property type="match status" value="1"/>
</dbReference>
<dbReference type="InterPro" id="IPR036866">
    <property type="entry name" value="RibonucZ/Hydroxyglut_hydro"/>
</dbReference>
<comment type="caution">
    <text evidence="2">The sequence shown here is derived from an EMBL/GenBank/DDBJ whole genome shotgun (WGS) entry which is preliminary data.</text>
</comment>
<dbReference type="AlphaFoldDB" id="A0A5M3ZCK4"/>
<keyword evidence="3" id="KW-1185">Reference proteome</keyword>
<dbReference type="SUPFAM" id="SSF56281">
    <property type="entry name" value="Metallo-hydrolase/oxidoreductase"/>
    <property type="match status" value="1"/>
</dbReference>
<dbReference type="EMBL" id="BLJY01000013">
    <property type="protein sequence ID" value="GFF21021.1"/>
    <property type="molecule type" value="Genomic_DNA"/>
</dbReference>
<organism evidence="2 3">
    <name type="scientific">Aspergillus terreus</name>
    <dbReference type="NCBI Taxonomy" id="33178"/>
    <lineage>
        <taxon>Eukaryota</taxon>
        <taxon>Fungi</taxon>
        <taxon>Dikarya</taxon>
        <taxon>Ascomycota</taxon>
        <taxon>Pezizomycotina</taxon>
        <taxon>Eurotiomycetes</taxon>
        <taxon>Eurotiomycetidae</taxon>
        <taxon>Eurotiales</taxon>
        <taxon>Aspergillaceae</taxon>
        <taxon>Aspergillus</taxon>
        <taxon>Aspergillus subgen. Circumdati</taxon>
    </lineage>
</organism>
<evidence type="ECO:0000313" key="3">
    <source>
        <dbReference type="Proteomes" id="UP000452235"/>
    </source>
</evidence>
<evidence type="ECO:0000259" key="1">
    <source>
        <dbReference type="Pfam" id="PF00753"/>
    </source>
</evidence>
<dbReference type="GO" id="GO:0016787">
    <property type="term" value="F:hydrolase activity"/>
    <property type="evidence" value="ECO:0007669"/>
    <property type="project" value="UniProtKB-KW"/>
</dbReference>
<dbReference type="OrthoDB" id="536211at2759"/>
<feature type="domain" description="Metallo-beta-lactamase" evidence="1">
    <location>
        <begin position="18"/>
        <end position="107"/>
    </location>
</feature>
<keyword evidence="2" id="KW-0378">Hydrolase</keyword>
<protein>
    <submittedName>
        <fullName evidence="2">Zn-dependent hydrolase</fullName>
    </submittedName>
</protein>
<evidence type="ECO:0000313" key="2">
    <source>
        <dbReference type="EMBL" id="GFF21021.1"/>
    </source>
</evidence>
<name>A0A5M3ZCK4_ASPTE</name>